<gene>
    <name evidence="2" type="ORF">RZS28_08160</name>
</gene>
<reference evidence="2 3" key="1">
    <citation type="submission" date="2023-10" db="EMBL/GenBank/DDBJ databases">
        <title>Novel methanotroph of the genus Methylocapsa from a subarctic wetland.</title>
        <authorList>
            <person name="Belova S.E."/>
            <person name="Oshkin I.Y."/>
            <person name="Miroshnikov K."/>
            <person name="Dedysh S.N."/>
        </authorList>
    </citation>
    <scope>NUCLEOTIDE SEQUENCE [LARGE SCALE GENOMIC DNA]</scope>
    <source>
        <strain evidence="2 3">RX1</strain>
    </source>
</reference>
<evidence type="ECO:0000313" key="3">
    <source>
        <dbReference type="Proteomes" id="UP001626536"/>
    </source>
</evidence>
<accession>A0ABZ0HWF0</accession>
<dbReference type="InterPro" id="IPR055367">
    <property type="entry name" value="WH4_Lhr"/>
</dbReference>
<name>A0ABZ0HWF0_9HYPH</name>
<sequence>MFWRLLEREAGWLPPWRDLLRVYRRLEARGEIRGGRFVAGFSGEQFALPDAIGLLRETRRKDRSGELVSLSGADPLNLMGVLTPGPKLAALTGNRLLYLDGLPIASLSGGETRFHETLDAAAEWQARKALLRAAAPPAMADLSAS</sequence>
<protein>
    <recommendedName>
        <fullName evidence="1">Large helicase-related protein winged-helix domain-containing protein</fullName>
    </recommendedName>
</protein>
<organism evidence="2 3">
    <name type="scientific">Methylocapsa polymorpha</name>
    <dbReference type="NCBI Taxonomy" id="3080828"/>
    <lineage>
        <taxon>Bacteria</taxon>
        <taxon>Pseudomonadati</taxon>
        <taxon>Pseudomonadota</taxon>
        <taxon>Alphaproteobacteria</taxon>
        <taxon>Hyphomicrobiales</taxon>
        <taxon>Beijerinckiaceae</taxon>
        <taxon>Methylocapsa</taxon>
    </lineage>
</organism>
<dbReference type="Proteomes" id="UP001626536">
    <property type="component" value="Chromosome"/>
</dbReference>
<keyword evidence="3" id="KW-1185">Reference proteome</keyword>
<dbReference type="EMBL" id="CP136862">
    <property type="protein sequence ID" value="WOJ91225.1"/>
    <property type="molecule type" value="Genomic_DNA"/>
</dbReference>
<proteinExistence type="predicted"/>
<feature type="domain" description="Large helicase-related protein winged-helix" evidence="1">
    <location>
        <begin position="2"/>
        <end position="65"/>
    </location>
</feature>
<evidence type="ECO:0000313" key="2">
    <source>
        <dbReference type="EMBL" id="WOJ91225.1"/>
    </source>
</evidence>
<dbReference type="Pfam" id="PF23234">
    <property type="entry name" value="WHD_4th_Lhr"/>
    <property type="match status" value="1"/>
</dbReference>
<dbReference type="RefSeq" id="WP_407340819.1">
    <property type="nucleotide sequence ID" value="NZ_CP136862.1"/>
</dbReference>
<evidence type="ECO:0000259" key="1">
    <source>
        <dbReference type="Pfam" id="PF23234"/>
    </source>
</evidence>